<dbReference type="PANTHER" id="PTHR12286">
    <property type="entry name" value="SACCHAROPINE DEHYDROGENASE-LIKE OXIDOREDUCTASE"/>
    <property type="match status" value="1"/>
</dbReference>
<dbReference type="Proteomes" id="UP001049176">
    <property type="component" value="Chromosome 6"/>
</dbReference>
<comment type="caution">
    <text evidence="3">The sequence shown here is derived from an EMBL/GenBank/DDBJ whole genome shotgun (WGS) entry which is preliminary data.</text>
</comment>
<evidence type="ECO:0000259" key="2">
    <source>
        <dbReference type="Pfam" id="PF03435"/>
    </source>
</evidence>
<dbReference type="Gene3D" id="3.40.50.720">
    <property type="entry name" value="NAD(P)-binding Rossmann-like Domain"/>
    <property type="match status" value="1"/>
</dbReference>
<name>A0A9P7RX40_9AGAR</name>
<evidence type="ECO:0000313" key="3">
    <source>
        <dbReference type="EMBL" id="KAG7091287.1"/>
    </source>
</evidence>
<dbReference type="InterPro" id="IPR051276">
    <property type="entry name" value="Saccharopine_DH-like_oxidrdct"/>
</dbReference>
<dbReference type="GO" id="GO:0009247">
    <property type="term" value="P:glycolipid biosynthetic process"/>
    <property type="evidence" value="ECO:0007669"/>
    <property type="project" value="TreeGrafter"/>
</dbReference>
<dbReference type="InterPro" id="IPR036291">
    <property type="entry name" value="NAD(P)-bd_dom_sf"/>
</dbReference>
<sequence length="431" mass="47134">MTKTSDILILGATGLTGRQVTKFLAAHVDRTSRNFTLAIAARSKQKLQALVSDLSLSQDINLVSLDVTNEVAVNGAMQQTRIVINTVGPYSKYGEPVVKACAQNGVHYVDLTGETLWIAHIIRNYDYLATKTHSIIVPSCGFDSIPSDLSVYIANKALKEVDPSLDIASSTTVFDKIEGIISAGTLDSAMAMRTLPAHERNASLRDYLLSPVQGPPSPQAHLLYNIQVPGTSRYIKGSFWFMSGSNRSIVQRSWGLLEQELLQKNTSTTTHRYGPSMVYEEFLKARGAISASIISTTIALVWGLLGFSPFRWLIRKLLASNVSTASDERLEKGSFRTINITTSTTSVNHPNPVKVTTTLIGKGDPGYLLSPIWMAECALALLDPESLPERARRGGILTPATAFGDVLVKRIEDNGRFIVKREVHDESKKTV</sequence>
<dbReference type="RefSeq" id="XP_043007757.1">
    <property type="nucleotide sequence ID" value="XM_043155292.1"/>
</dbReference>
<protein>
    <recommendedName>
        <fullName evidence="2">Saccharopine dehydrogenase NADP binding domain-containing protein</fullName>
    </recommendedName>
</protein>
<evidence type="ECO:0000256" key="1">
    <source>
        <dbReference type="ARBA" id="ARBA00038048"/>
    </source>
</evidence>
<reference evidence="3" key="1">
    <citation type="journal article" date="2021" name="Genome Biol. Evol.">
        <title>The assembled and annotated genome of the fairy-ring fungus Marasmius oreades.</title>
        <authorList>
            <person name="Hiltunen M."/>
            <person name="Ament-Velasquez S.L."/>
            <person name="Johannesson H."/>
        </authorList>
    </citation>
    <scope>NUCLEOTIDE SEQUENCE</scope>
    <source>
        <strain evidence="3">03SP1</strain>
    </source>
</reference>
<proteinExistence type="inferred from homology"/>
<dbReference type="PANTHER" id="PTHR12286:SF5">
    <property type="entry name" value="SACCHAROPINE DEHYDROGENASE-LIKE OXIDOREDUCTASE"/>
    <property type="match status" value="1"/>
</dbReference>
<dbReference type="AlphaFoldDB" id="A0A9P7RX40"/>
<dbReference type="OrthoDB" id="10268090at2759"/>
<dbReference type="Pfam" id="PF03435">
    <property type="entry name" value="Sacchrp_dh_NADP"/>
    <property type="match status" value="1"/>
</dbReference>
<feature type="domain" description="Saccharopine dehydrogenase NADP binding" evidence="2">
    <location>
        <begin position="7"/>
        <end position="112"/>
    </location>
</feature>
<dbReference type="KEGG" id="more:E1B28_010335"/>
<dbReference type="GO" id="GO:0005739">
    <property type="term" value="C:mitochondrion"/>
    <property type="evidence" value="ECO:0007669"/>
    <property type="project" value="TreeGrafter"/>
</dbReference>
<gene>
    <name evidence="3" type="ORF">E1B28_010335</name>
</gene>
<dbReference type="SUPFAM" id="SSF51735">
    <property type="entry name" value="NAD(P)-binding Rossmann-fold domains"/>
    <property type="match status" value="1"/>
</dbReference>
<comment type="similarity">
    <text evidence="1">Belongs to the saccharopine dehydrogenase family.</text>
</comment>
<dbReference type="EMBL" id="CM032186">
    <property type="protein sequence ID" value="KAG7091287.1"/>
    <property type="molecule type" value="Genomic_DNA"/>
</dbReference>
<organism evidence="3 4">
    <name type="scientific">Marasmius oreades</name>
    <name type="common">fairy-ring Marasmius</name>
    <dbReference type="NCBI Taxonomy" id="181124"/>
    <lineage>
        <taxon>Eukaryota</taxon>
        <taxon>Fungi</taxon>
        <taxon>Dikarya</taxon>
        <taxon>Basidiomycota</taxon>
        <taxon>Agaricomycotina</taxon>
        <taxon>Agaricomycetes</taxon>
        <taxon>Agaricomycetidae</taxon>
        <taxon>Agaricales</taxon>
        <taxon>Marasmiineae</taxon>
        <taxon>Marasmiaceae</taxon>
        <taxon>Marasmius</taxon>
    </lineage>
</organism>
<dbReference type="GO" id="GO:0005811">
    <property type="term" value="C:lipid droplet"/>
    <property type="evidence" value="ECO:0007669"/>
    <property type="project" value="TreeGrafter"/>
</dbReference>
<keyword evidence="4" id="KW-1185">Reference proteome</keyword>
<accession>A0A9P7RX40</accession>
<dbReference type="InterPro" id="IPR005097">
    <property type="entry name" value="Sacchrp_dh_NADP-bd"/>
</dbReference>
<evidence type="ECO:0000313" key="4">
    <source>
        <dbReference type="Proteomes" id="UP001049176"/>
    </source>
</evidence>
<dbReference type="GO" id="GO:0005886">
    <property type="term" value="C:plasma membrane"/>
    <property type="evidence" value="ECO:0007669"/>
    <property type="project" value="TreeGrafter"/>
</dbReference>
<dbReference type="GeneID" id="66079411"/>